<geneLocation type="plasmid" evidence="2 3">
    <name>pSS37A-Re-5</name>
</geneLocation>
<evidence type="ECO:0000313" key="2">
    <source>
        <dbReference type="EMBL" id="BDV36725.1"/>
    </source>
</evidence>
<dbReference type="EMBL" id="AP027147">
    <property type="protein sequence ID" value="BDV36725.1"/>
    <property type="molecule type" value="Genomic_DNA"/>
</dbReference>
<evidence type="ECO:0000313" key="3">
    <source>
        <dbReference type="Proteomes" id="UP001317629"/>
    </source>
</evidence>
<proteinExistence type="predicted"/>
<dbReference type="Proteomes" id="UP001317629">
    <property type="component" value="Plasmid pSS37A-Re-5"/>
</dbReference>
<keyword evidence="2" id="KW-0614">Plasmid</keyword>
<organism evidence="2 3">
    <name type="scientific">Methylocystis iwaonis</name>
    <dbReference type="NCBI Taxonomy" id="2885079"/>
    <lineage>
        <taxon>Bacteria</taxon>
        <taxon>Pseudomonadati</taxon>
        <taxon>Pseudomonadota</taxon>
        <taxon>Alphaproteobacteria</taxon>
        <taxon>Hyphomicrobiales</taxon>
        <taxon>Methylocystaceae</taxon>
        <taxon>Methylocystis</taxon>
    </lineage>
</organism>
<gene>
    <name evidence="2" type="ORF">SS37A_42550</name>
</gene>
<name>A0ABM8EF95_9HYPH</name>
<dbReference type="Pfam" id="PF20605">
    <property type="entry name" value="Antitox_RHH"/>
    <property type="match status" value="1"/>
</dbReference>
<keyword evidence="3" id="KW-1185">Reference proteome</keyword>
<sequence>MSKPRRTVLSGIVTPLVREAEHIEIPQVVNAETAPPSPRRRSATKEATIQQTVYLPPAVHDQLRELAFSERVKMHALIMEGLDAVFRARGLKSIEELTPKS</sequence>
<dbReference type="InterPro" id="IPR046765">
    <property type="entry name" value="Antitox_RHH"/>
</dbReference>
<reference evidence="2 3" key="1">
    <citation type="journal article" date="2023" name="Int. J. Syst. Evol. Microbiol.">
        <title>Methylocystis iwaonis sp. nov., a type II methane-oxidizing bacterium from surface soil of a rice paddy field in Japan, and emended description of the genus Methylocystis (ex Whittenbury et al. 1970) Bowman et al. 1993.</title>
        <authorList>
            <person name="Kaise H."/>
            <person name="Sawadogo J.B."/>
            <person name="Alam M.S."/>
            <person name="Ueno C."/>
            <person name="Dianou D."/>
            <person name="Shinjo R."/>
            <person name="Asakawa S."/>
        </authorList>
    </citation>
    <scope>NUCLEOTIDE SEQUENCE [LARGE SCALE GENOMIC DNA]</scope>
    <source>
        <strain evidence="2 3">SS37A-Re</strain>
    </source>
</reference>
<evidence type="ECO:0000259" key="1">
    <source>
        <dbReference type="Pfam" id="PF20605"/>
    </source>
</evidence>
<feature type="domain" description="Antitoxin-like ribbon-helix-helix" evidence="1">
    <location>
        <begin position="52"/>
        <end position="94"/>
    </location>
</feature>
<accession>A0ABM8EF95</accession>
<protein>
    <recommendedName>
        <fullName evidence="1">Antitoxin-like ribbon-helix-helix domain-containing protein</fullName>
    </recommendedName>
</protein>